<evidence type="ECO:0000256" key="4">
    <source>
        <dbReference type="ARBA" id="ARBA00022691"/>
    </source>
</evidence>
<keyword evidence="6 7" id="KW-0694">RNA-binding</keyword>
<dbReference type="Proteomes" id="UP001196413">
    <property type="component" value="Unassembled WGS sequence"/>
</dbReference>
<gene>
    <name evidence="8" type="ORF">KIN20_019906</name>
</gene>
<dbReference type="GO" id="GO:0016423">
    <property type="term" value="F:tRNA (guanine) methyltransferase activity"/>
    <property type="evidence" value="ECO:0007669"/>
    <property type="project" value="InterPro"/>
</dbReference>
<keyword evidence="3 7" id="KW-0808">Transferase</keyword>
<evidence type="ECO:0000256" key="6">
    <source>
        <dbReference type="ARBA" id="ARBA00022884"/>
    </source>
</evidence>
<evidence type="ECO:0000256" key="7">
    <source>
        <dbReference type="PROSITE-ProRule" id="PRU00958"/>
    </source>
</evidence>
<dbReference type="GO" id="GO:0008033">
    <property type="term" value="P:tRNA processing"/>
    <property type="evidence" value="ECO:0007669"/>
    <property type="project" value="UniProtKB-UniRule"/>
</dbReference>
<keyword evidence="9" id="KW-1185">Reference proteome</keyword>
<keyword evidence="5 7" id="KW-0819">tRNA processing</keyword>
<keyword evidence="4 7" id="KW-0949">S-adenosyl-L-methionine</keyword>
<organism evidence="8 9">
    <name type="scientific">Parelaphostrongylus tenuis</name>
    <name type="common">Meningeal worm</name>
    <dbReference type="NCBI Taxonomy" id="148309"/>
    <lineage>
        <taxon>Eukaryota</taxon>
        <taxon>Metazoa</taxon>
        <taxon>Ecdysozoa</taxon>
        <taxon>Nematoda</taxon>
        <taxon>Chromadorea</taxon>
        <taxon>Rhabditida</taxon>
        <taxon>Rhabditina</taxon>
        <taxon>Rhabditomorpha</taxon>
        <taxon>Strongyloidea</taxon>
        <taxon>Metastrongylidae</taxon>
        <taxon>Parelaphostrongylus</taxon>
    </lineage>
</organism>
<protein>
    <submittedName>
        <fullName evidence="8">Uncharacterized protein</fullName>
    </submittedName>
</protein>
<dbReference type="EMBL" id="JAHQIW010003977">
    <property type="protein sequence ID" value="KAJ1360822.1"/>
    <property type="molecule type" value="Genomic_DNA"/>
</dbReference>
<accession>A0AAD5QST0</accession>
<evidence type="ECO:0000256" key="2">
    <source>
        <dbReference type="ARBA" id="ARBA00022603"/>
    </source>
</evidence>
<keyword evidence="1 7" id="KW-0820">tRNA-binding</keyword>
<sequence length="104" mass="12112">MGEFPGADSSGSSAEPSFLQEGKARLALHKPVFYNPVQEFNRDLTVYVLREFVRTRMSKQNGDVDSEEPKAKKSNYWLRKRMTRSEFWMHCLPVDYAHCASHKR</sequence>
<evidence type="ECO:0000256" key="1">
    <source>
        <dbReference type="ARBA" id="ARBA00022555"/>
    </source>
</evidence>
<evidence type="ECO:0000256" key="5">
    <source>
        <dbReference type="ARBA" id="ARBA00022694"/>
    </source>
</evidence>
<dbReference type="Pfam" id="PF02005">
    <property type="entry name" value="TRM"/>
    <property type="match status" value="1"/>
</dbReference>
<evidence type="ECO:0000313" key="9">
    <source>
        <dbReference type="Proteomes" id="UP001196413"/>
    </source>
</evidence>
<reference evidence="8" key="1">
    <citation type="submission" date="2021-06" db="EMBL/GenBank/DDBJ databases">
        <title>Parelaphostrongylus tenuis whole genome reference sequence.</title>
        <authorList>
            <person name="Garwood T.J."/>
            <person name="Larsen P.A."/>
            <person name="Fountain-Jones N.M."/>
            <person name="Garbe J.R."/>
            <person name="Macchietto M.G."/>
            <person name="Kania S.A."/>
            <person name="Gerhold R.W."/>
            <person name="Richards J.E."/>
            <person name="Wolf T.M."/>
        </authorList>
    </citation>
    <scope>NUCLEOTIDE SEQUENCE</scope>
    <source>
        <strain evidence="8">MNPRO001-30</strain>
        <tissue evidence="8">Meninges</tissue>
    </source>
</reference>
<name>A0AAD5QST0_PARTN</name>
<evidence type="ECO:0000256" key="3">
    <source>
        <dbReference type="ARBA" id="ARBA00022679"/>
    </source>
</evidence>
<dbReference type="InterPro" id="IPR002905">
    <property type="entry name" value="Trm1"/>
</dbReference>
<dbReference type="InterPro" id="IPR029063">
    <property type="entry name" value="SAM-dependent_MTases_sf"/>
</dbReference>
<dbReference type="AlphaFoldDB" id="A0AAD5QST0"/>
<dbReference type="GO" id="GO:0000049">
    <property type="term" value="F:tRNA binding"/>
    <property type="evidence" value="ECO:0007669"/>
    <property type="project" value="UniProtKB-UniRule"/>
</dbReference>
<comment type="similarity">
    <text evidence="7">Belongs to the class I-like SAM-binding methyltransferase superfamily. Trm1 family.</text>
</comment>
<keyword evidence="2 7" id="KW-0489">Methyltransferase</keyword>
<proteinExistence type="inferred from homology"/>
<dbReference type="Gene3D" id="3.40.50.150">
    <property type="entry name" value="Vaccinia Virus protein VP39"/>
    <property type="match status" value="1"/>
</dbReference>
<evidence type="ECO:0000313" key="8">
    <source>
        <dbReference type="EMBL" id="KAJ1360822.1"/>
    </source>
</evidence>
<comment type="caution">
    <text evidence="8">The sequence shown here is derived from an EMBL/GenBank/DDBJ whole genome shotgun (WGS) entry which is preliminary data.</text>
</comment>
<dbReference type="GO" id="GO:0032259">
    <property type="term" value="P:methylation"/>
    <property type="evidence" value="ECO:0007669"/>
    <property type="project" value="UniProtKB-UniRule"/>
</dbReference>
<dbReference type="PROSITE" id="PS51626">
    <property type="entry name" value="SAM_MT_TRM1"/>
    <property type="match status" value="1"/>
</dbReference>